<comment type="subcellular location">
    <subcellularLocation>
        <location evidence="1">Secreted</location>
    </subcellularLocation>
</comment>
<keyword evidence="5" id="KW-0349">Heme</keyword>
<dbReference type="PROSITE" id="PS50292">
    <property type="entry name" value="PEROXIDASE_3"/>
    <property type="match status" value="1"/>
</dbReference>
<dbReference type="InterPro" id="IPR010255">
    <property type="entry name" value="Haem_peroxidase_sf"/>
</dbReference>
<keyword evidence="4 6" id="KW-0732">Signal</keyword>
<dbReference type="Proteomes" id="UP000887013">
    <property type="component" value="Unassembled WGS sequence"/>
</dbReference>
<keyword evidence="5" id="KW-0408">Iron</keyword>
<evidence type="ECO:0000256" key="2">
    <source>
        <dbReference type="ARBA" id="ARBA00022525"/>
    </source>
</evidence>
<organism evidence="7 8">
    <name type="scientific">Nephila pilipes</name>
    <name type="common">Giant wood spider</name>
    <name type="synonym">Nephila maculata</name>
    <dbReference type="NCBI Taxonomy" id="299642"/>
    <lineage>
        <taxon>Eukaryota</taxon>
        <taxon>Metazoa</taxon>
        <taxon>Ecdysozoa</taxon>
        <taxon>Arthropoda</taxon>
        <taxon>Chelicerata</taxon>
        <taxon>Arachnida</taxon>
        <taxon>Araneae</taxon>
        <taxon>Araneomorphae</taxon>
        <taxon>Entelegynae</taxon>
        <taxon>Araneoidea</taxon>
        <taxon>Nephilidae</taxon>
        <taxon>Nephila</taxon>
    </lineage>
</organism>
<evidence type="ECO:0000256" key="4">
    <source>
        <dbReference type="ARBA" id="ARBA00022729"/>
    </source>
</evidence>
<dbReference type="EMBL" id="BMAW01077425">
    <property type="protein sequence ID" value="GFU06330.1"/>
    <property type="molecule type" value="Genomic_DNA"/>
</dbReference>
<dbReference type="Gene3D" id="1.10.640.10">
    <property type="entry name" value="Haem peroxidase domain superfamily, animal type"/>
    <property type="match status" value="1"/>
</dbReference>
<dbReference type="PRINTS" id="PR00457">
    <property type="entry name" value="ANPEROXIDASE"/>
</dbReference>
<sequence>MKLWQFFLFVIFGLTLDICSSQDEVIISIPYTNNEAQIFYGRNENDTGLSMEDSRFQENERRFEHRAPFDPNECKNTQPIYCNATSQYRNIDGSCNNLKHPSWGTTECYLRIHPAFYDGYDGFRKSTTGVPLPEPRDITLNVFQHVSRPSKKSLMFTYFGQTLAHDISQALPADQDLNCCAPENQNDPSCDSIYPRKDDPFFSLYNQTCLFLHRTQSCSVCNVENREQRNGVTATLDSSHIYGPDDDTANKIRTKDGTGRLIFRPTKYGDLLPVNQNPEKLFCSGALESKCLLSGDKRLNQHAALSGMQTIFMREHNRIATKLKELNPHWEEERLYQEARRINIAQLQSITYKDYLPELLGPHLMNHFDLNVRNSSQGTKYNPNVRLGVWNEFANACFRLHSMIAMDVGTHHLRFRDMFKNPDLLQEGLLDDLMRGGCQAASEKYDHWHIPDIKESLGHKPGTPLGTDLTSIDIQRARDHGMPPYVEMVKFCSNGEIIITSFKDLSPLLMSDESVKILEQNFMTVEDVDLYVGIQSEHLYPESELGPTAACVITKQFYVFKFGDRFYFEHEGEIPSFTPALRTSFKQTSFSRILCDNTHITQIQRNVMLLSSEENPVVPCEKIPGIDITLWKEANSV</sequence>
<evidence type="ECO:0000313" key="8">
    <source>
        <dbReference type="Proteomes" id="UP000887013"/>
    </source>
</evidence>
<keyword evidence="3" id="KW-0560">Oxidoreductase</keyword>
<dbReference type="InterPro" id="IPR019791">
    <property type="entry name" value="Haem_peroxidase_animal"/>
</dbReference>
<comment type="caution">
    <text evidence="7">The sequence shown here is derived from an EMBL/GenBank/DDBJ whole genome shotgun (WGS) entry which is preliminary data.</text>
</comment>
<dbReference type="CDD" id="cd09823">
    <property type="entry name" value="peroxinectin_like"/>
    <property type="match status" value="1"/>
</dbReference>
<feature type="binding site" description="axial binding residue" evidence="5">
    <location>
        <position position="401"/>
    </location>
    <ligand>
        <name>heme b</name>
        <dbReference type="ChEBI" id="CHEBI:60344"/>
    </ligand>
    <ligandPart>
        <name>Fe</name>
        <dbReference type="ChEBI" id="CHEBI:18248"/>
    </ligandPart>
</feature>
<dbReference type="AlphaFoldDB" id="A0A8X6QC87"/>
<evidence type="ECO:0000313" key="7">
    <source>
        <dbReference type="EMBL" id="GFU06330.1"/>
    </source>
</evidence>
<accession>A0A8X6QC87</accession>
<dbReference type="PANTHER" id="PTHR11475:SF143">
    <property type="entry name" value="PUTATIVE-RELATED"/>
    <property type="match status" value="1"/>
</dbReference>
<reference evidence="7" key="1">
    <citation type="submission" date="2020-08" db="EMBL/GenBank/DDBJ databases">
        <title>Multicomponent nature underlies the extraordinary mechanical properties of spider dragline silk.</title>
        <authorList>
            <person name="Kono N."/>
            <person name="Nakamura H."/>
            <person name="Mori M."/>
            <person name="Yoshida Y."/>
            <person name="Ohtoshi R."/>
            <person name="Malay A.D."/>
            <person name="Moran D.A.P."/>
            <person name="Tomita M."/>
            <person name="Numata K."/>
            <person name="Arakawa K."/>
        </authorList>
    </citation>
    <scope>NUCLEOTIDE SEQUENCE</scope>
</reference>
<keyword evidence="2" id="KW-0964">Secreted</keyword>
<dbReference type="GO" id="GO:0020037">
    <property type="term" value="F:heme binding"/>
    <property type="evidence" value="ECO:0007669"/>
    <property type="project" value="InterPro"/>
</dbReference>
<evidence type="ECO:0000256" key="3">
    <source>
        <dbReference type="ARBA" id="ARBA00022559"/>
    </source>
</evidence>
<keyword evidence="8" id="KW-1185">Reference proteome</keyword>
<feature type="chain" id="PRO_5036476778" evidence="6">
    <location>
        <begin position="22"/>
        <end position="637"/>
    </location>
</feature>
<keyword evidence="3" id="KW-0575">Peroxidase</keyword>
<dbReference type="OrthoDB" id="823504at2759"/>
<name>A0A8X6QC87_NEPPI</name>
<dbReference type="GO" id="GO:0046872">
    <property type="term" value="F:metal ion binding"/>
    <property type="evidence" value="ECO:0007669"/>
    <property type="project" value="UniProtKB-KW"/>
</dbReference>
<dbReference type="PANTHER" id="PTHR11475">
    <property type="entry name" value="OXIDASE/PEROXIDASE"/>
    <property type="match status" value="1"/>
</dbReference>
<gene>
    <name evidence="7" type="primary">PXDNL</name>
    <name evidence="7" type="ORF">NPIL_200501</name>
</gene>
<dbReference type="Pfam" id="PF03098">
    <property type="entry name" value="An_peroxidase"/>
    <property type="match status" value="1"/>
</dbReference>
<evidence type="ECO:0000256" key="5">
    <source>
        <dbReference type="PIRSR" id="PIRSR619791-2"/>
    </source>
</evidence>
<dbReference type="SUPFAM" id="SSF48113">
    <property type="entry name" value="Heme-dependent peroxidases"/>
    <property type="match status" value="1"/>
</dbReference>
<evidence type="ECO:0000256" key="1">
    <source>
        <dbReference type="ARBA" id="ARBA00004613"/>
    </source>
</evidence>
<dbReference type="InterPro" id="IPR037120">
    <property type="entry name" value="Haem_peroxidase_sf_animal"/>
</dbReference>
<dbReference type="GO" id="GO:0004601">
    <property type="term" value="F:peroxidase activity"/>
    <property type="evidence" value="ECO:0007669"/>
    <property type="project" value="UniProtKB-KW"/>
</dbReference>
<dbReference type="GO" id="GO:0005576">
    <property type="term" value="C:extracellular region"/>
    <property type="evidence" value="ECO:0007669"/>
    <property type="project" value="UniProtKB-SubCell"/>
</dbReference>
<proteinExistence type="predicted"/>
<dbReference type="GO" id="GO:0006979">
    <property type="term" value="P:response to oxidative stress"/>
    <property type="evidence" value="ECO:0007669"/>
    <property type="project" value="InterPro"/>
</dbReference>
<dbReference type="FunFam" id="1.10.640.10:FF:000003">
    <property type="entry name" value="chorion peroxidase"/>
    <property type="match status" value="1"/>
</dbReference>
<feature type="signal peptide" evidence="6">
    <location>
        <begin position="1"/>
        <end position="21"/>
    </location>
</feature>
<keyword evidence="5" id="KW-0479">Metal-binding</keyword>
<protein>
    <submittedName>
        <fullName evidence="7">Peroxidasin-like protein</fullName>
    </submittedName>
</protein>
<evidence type="ECO:0000256" key="6">
    <source>
        <dbReference type="SAM" id="SignalP"/>
    </source>
</evidence>